<dbReference type="GO" id="GO:0003677">
    <property type="term" value="F:DNA binding"/>
    <property type="evidence" value="ECO:0007669"/>
    <property type="project" value="UniProtKB-KW"/>
</dbReference>
<dbReference type="PROSITE" id="PS50043">
    <property type="entry name" value="HTH_LUXR_2"/>
    <property type="match status" value="1"/>
</dbReference>
<dbReference type="Pfam" id="PF00196">
    <property type="entry name" value="GerE"/>
    <property type="match status" value="1"/>
</dbReference>
<evidence type="ECO:0000313" key="3">
    <source>
        <dbReference type="EMBL" id="EBO3624918.1"/>
    </source>
</evidence>
<dbReference type="EMBL" id="AAGZJS010000054">
    <property type="protein sequence ID" value="EBT6292565.1"/>
    <property type="molecule type" value="Genomic_DNA"/>
</dbReference>
<comment type="caution">
    <text evidence="3">The sequence shown here is derived from an EMBL/GenBank/DDBJ whole genome shotgun (WGS) entry which is preliminary data.</text>
</comment>
<reference evidence="3" key="1">
    <citation type="submission" date="2018-07" db="EMBL/GenBank/DDBJ databases">
        <authorList>
            <consortium name="PulseNet: The National Subtyping Network for Foodborne Disease Surveillance"/>
            <person name="Tarr C.L."/>
            <person name="Trees E."/>
            <person name="Katz L.S."/>
            <person name="Carleton-Romer H.A."/>
            <person name="Stroika S."/>
            <person name="Kucerova Z."/>
            <person name="Roache K.F."/>
            <person name="Sabol A.L."/>
            <person name="Besser J."/>
            <person name="Gerner-Smidt P."/>
        </authorList>
    </citation>
    <scope>NUCLEOTIDE SEQUENCE</scope>
    <source>
        <strain evidence="3">PNUSAS009482</strain>
        <strain evidence="4">PNUSAS023047</strain>
    </source>
</reference>
<dbReference type="InterPro" id="IPR016032">
    <property type="entry name" value="Sig_transdc_resp-reg_C-effctor"/>
</dbReference>
<dbReference type="InterPro" id="IPR000792">
    <property type="entry name" value="Tscrpt_reg_LuxR_C"/>
</dbReference>
<evidence type="ECO:0000256" key="1">
    <source>
        <dbReference type="ARBA" id="ARBA00023125"/>
    </source>
</evidence>
<sequence length="209" mass="23560">MRHIFTTTRNSWLMQGLREALQEDGTEVRVYSVESAGELLCAAGPRLPPDSVLLPVFPDNHPVDCLRSLTFLSEWLRLRHSLLVTRAPCILWGHSPLVRSMPETAGFAVIPWRVSPGRLRSLIADGVAPRRAPGRRRAHVPCRVRLTAREVTILRHTLEGRSLEWMAGELGVAAKTVWAHRRRAMDILGVRRLHDLMQLPPEVLCGRPS</sequence>
<proteinExistence type="predicted"/>
<dbReference type="AlphaFoldDB" id="A0A5U0HF44"/>
<dbReference type="SUPFAM" id="SSF46894">
    <property type="entry name" value="C-terminal effector domain of the bipartite response regulators"/>
    <property type="match status" value="1"/>
</dbReference>
<dbReference type="GO" id="GO:0006355">
    <property type="term" value="P:regulation of DNA-templated transcription"/>
    <property type="evidence" value="ECO:0007669"/>
    <property type="project" value="InterPro"/>
</dbReference>
<evidence type="ECO:0000313" key="4">
    <source>
        <dbReference type="EMBL" id="EBT6292565.1"/>
    </source>
</evidence>
<dbReference type="EMBL" id="AAGIGS010000037">
    <property type="protein sequence ID" value="EBO3624918.1"/>
    <property type="molecule type" value="Genomic_DNA"/>
</dbReference>
<dbReference type="InterPro" id="IPR036388">
    <property type="entry name" value="WH-like_DNA-bd_sf"/>
</dbReference>
<name>A0A5U0HF44_SALER</name>
<feature type="domain" description="HTH luxR-type" evidence="2">
    <location>
        <begin position="139"/>
        <end position="204"/>
    </location>
</feature>
<gene>
    <name evidence="3" type="ORF">B6N72_25680</name>
    <name evidence="4" type="ORF">CNP70_24395</name>
</gene>
<keyword evidence="1" id="KW-0238">DNA-binding</keyword>
<accession>A0A5U0HF44</accession>
<organism evidence="3">
    <name type="scientific">Salmonella enterica</name>
    <name type="common">Salmonella choleraesuis</name>
    <dbReference type="NCBI Taxonomy" id="28901"/>
    <lineage>
        <taxon>Bacteria</taxon>
        <taxon>Pseudomonadati</taxon>
        <taxon>Pseudomonadota</taxon>
        <taxon>Gammaproteobacteria</taxon>
        <taxon>Enterobacterales</taxon>
        <taxon>Enterobacteriaceae</taxon>
        <taxon>Salmonella</taxon>
    </lineage>
</organism>
<dbReference type="SMART" id="SM00421">
    <property type="entry name" value="HTH_LUXR"/>
    <property type="match status" value="1"/>
</dbReference>
<dbReference type="Gene3D" id="1.10.10.10">
    <property type="entry name" value="Winged helix-like DNA-binding domain superfamily/Winged helix DNA-binding domain"/>
    <property type="match status" value="1"/>
</dbReference>
<evidence type="ECO:0000259" key="2">
    <source>
        <dbReference type="PROSITE" id="PS50043"/>
    </source>
</evidence>
<protein>
    <recommendedName>
        <fullName evidence="2">HTH luxR-type domain-containing protein</fullName>
    </recommendedName>
</protein>